<accession>A0ACC6MFE7</accession>
<proteinExistence type="predicted"/>
<evidence type="ECO:0000313" key="2">
    <source>
        <dbReference type="Proteomes" id="UP001289645"/>
    </source>
</evidence>
<reference evidence="1 2" key="1">
    <citation type="journal article" date="2021" name="Chemosphere">
        <title>Bioballs carrying a syntrophic Rhodococcus and Mycolicibacterium consortium for simultaneous sorption and biodegradation of fuel oil in contaminated freshwater.</title>
        <authorList>
            <person name="Naloka K."/>
            <person name="Polrit D."/>
            <person name="Muangchinda C."/>
            <person name="Thoetkiattikul H."/>
            <person name="Pinyakong O."/>
        </authorList>
    </citation>
    <scope>NUCLEOTIDE SEQUENCE [LARGE SCALE GENOMIC DNA]</scope>
    <source>
        <strain evidence="1 2">J101</strain>
    </source>
</reference>
<organism evidence="1 2">
    <name type="scientific">Mycolicibacterium parafortuitum</name>
    <name type="common">Mycobacterium parafortuitum</name>
    <dbReference type="NCBI Taxonomy" id="39692"/>
    <lineage>
        <taxon>Bacteria</taxon>
        <taxon>Bacillati</taxon>
        <taxon>Actinomycetota</taxon>
        <taxon>Actinomycetes</taxon>
        <taxon>Mycobacteriales</taxon>
        <taxon>Mycobacteriaceae</taxon>
        <taxon>Mycolicibacterium</taxon>
    </lineage>
</organism>
<gene>
    <name evidence="1" type="ORF">OHX15_09560</name>
</gene>
<comment type="caution">
    <text evidence="1">The sequence shown here is derived from an EMBL/GenBank/DDBJ whole genome shotgun (WGS) entry which is preliminary data.</text>
</comment>
<evidence type="ECO:0000313" key="1">
    <source>
        <dbReference type="EMBL" id="MDZ5085632.1"/>
    </source>
</evidence>
<protein>
    <submittedName>
        <fullName evidence="1">Uncharacterized protein</fullName>
    </submittedName>
</protein>
<keyword evidence="2" id="KW-1185">Reference proteome</keyword>
<name>A0ACC6MFE7_MYCPF</name>
<sequence>MRKVLHRAVPIVVAGACAAALLSATAANAAVPGGLSASPVMPFPQSDVMCDLMSYCDTGLDLVVTGRSERDDPEFGGGFLTPNPALADN</sequence>
<dbReference type="EMBL" id="JAOXLN010000008">
    <property type="protein sequence ID" value="MDZ5085632.1"/>
    <property type="molecule type" value="Genomic_DNA"/>
</dbReference>
<dbReference type="Proteomes" id="UP001289645">
    <property type="component" value="Unassembled WGS sequence"/>
</dbReference>